<dbReference type="Pfam" id="PF00129">
    <property type="entry name" value="MHC_I"/>
    <property type="match status" value="1"/>
</dbReference>
<protein>
    <submittedName>
        <fullName evidence="14">Major histocompatibility complex class I</fullName>
    </submittedName>
</protein>
<organism evidence="14">
    <name type="scientific">Caiman crocodilus</name>
    <name type="common">Spectacled caiman</name>
    <name type="synonym">Caiman sclerops</name>
    <dbReference type="NCBI Taxonomy" id="8499"/>
    <lineage>
        <taxon>Eukaryota</taxon>
        <taxon>Metazoa</taxon>
        <taxon>Chordata</taxon>
        <taxon>Craniata</taxon>
        <taxon>Vertebrata</taxon>
        <taxon>Euteleostomi</taxon>
        <taxon>Archelosauria</taxon>
        <taxon>Archosauria</taxon>
        <taxon>Crocodylia</taxon>
        <taxon>Alligatoridae</taxon>
        <taxon>Caimaninae</taxon>
        <taxon>Caiman</taxon>
    </lineage>
</organism>
<dbReference type="InterPro" id="IPR050208">
    <property type="entry name" value="MHC_class-I_related"/>
</dbReference>
<dbReference type="InterPro" id="IPR037055">
    <property type="entry name" value="MHC_I-like_Ag-recog_sf"/>
</dbReference>
<keyword evidence="8" id="KW-1015">Disulfide bond</keyword>
<dbReference type="InterPro" id="IPR007110">
    <property type="entry name" value="Ig-like_dom"/>
</dbReference>
<dbReference type="FunFam" id="2.60.40.10:FF:000204">
    <property type="entry name" value="Major histocompatibility complex, class I-related protein"/>
    <property type="match status" value="1"/>
</dbReference>
<dbReference type="InterPro" id="IPR001039">
    <property type="entry name" value="MHC_I_a_a1/a2"/>
</dbReference>
<dbReference type="GO" id="GO:0005615">
    <property type="term" value="C:extracellular space"/>
    <property type="evidence" value="ECO:0007669"/>
    <property type="project" value="TreeGrafter"/>
</dbReference>
<evidence type="ECO:0000256" key="10">
    <source>
        <dbReference type="RuleBase" id="RU004439"/>
    </source>
</evidence>
<keyword evidence="3 11" id="KW-0812">Transmembrane</keyword>
<comment type="subcellular location">
    <subcellularLocation>
        <location evidence="1">Membrane</location>
        <topology evidence="1">Single-pass type I membrane protein</topology>
    </subcellularLocation>
</comment>
<comment type="similarity">
    <text evidence="10">Belongs to the MHC class I family.</text>
</comment>
<keyword evidence="9" id="KW-0325">Glycoprotein</keyword>
<dbReference type="InterPro" id="IPR036179">
    <property type="entry name" value="Ig-like_dom_sf"/>
</dbReference>
<dbReference type="InterPro" id="IPR003597">
    <property type="entry name" value="Ig_C1-set"/>
</dbReference>
<dbReference type="InterPro" id="IPR011161">
    <property type="entry name" value="MHC_I-like_Ag-recog"/>
</dbReference>
<dbReference type="AlphaFoldDB" id="V9TPT1"/>
<keyword evidence="4 12" id="KW-0732">Signal</keyword>
<keyword evidence="2" id="KW-0490">MHC I</keyword>
<keyword evidence="7 11" id="KW-0472">Membrane</keyword>
<evidence type="ECO:0000256" key="2">
    <source>
        <dbReference type="ARBA" id="ARBA00022451"/>
    </source>
</evidence>
<evidence type="ECO:0000256" key="12">
    <source>
        <dbReference type="SAM" id="SignalP"/>
    </source>
</evidence>
<evidence type="ECO:0000313" key="14">
    <source>
        <dbReference type="EMBL" id="AHC72439.1"/>
    </source>
</evidence>
<dbReference type="PANTHER" id="PTHR16675">
    <property type="entry name" value="MHC CLASS I-RELATED"/>
    <property type="match status" value="1"/>
</dbReference>
<evidence type="ECO:0000256" key="8">
    <source>
        <dbReference type="ARBA" id="ARBA00023157"/>
    </source>
</evidence>
<keyword evidence="5" id="KW-0391">Immunity</keyword>
<dbReference type="GO" id="GO:0002474">
    <property type="term" value="P:antigen processing and presentation of peptide antigen via MHC class I"/>
    <property type="evidence" value="ECO:0007669"/>
    <property type="project" value="UniProtKB-KW"/>
</dbReference>
<evidence type="ECO:0000256" key="6">
    <source>
        <dbReference type="ARBA" id="ARBA00022989"/>
    </source>
</evidence>
<reference evidence="14" key="1">
    <citation type="submission" date="2013-09" db="EMBL/GenBank/DDBJ databases">
        <title>Genomic sequence of MHC class I in the spectacled caiman.</title>
        <authorList>
            <person name="Vitved L."/>
            <person name="Skjoedt K."/>
        </authorList>
    </citation>
    <scope>NUCLEOTIDE SEQUENCE</scope>
</reference>
<feature type="transmembrane region" description="Helical" evidence="11">
    <location>
        <begin position="320"/>
        <end position="344"/>
    </location>
</feature>
<dbReference type="SUPFAM" id="SSF54452">
    <property type="entry name" value="MHC antigen-recognition domain"/>
    <property type="match status" value="1"/>
</dbReference>
<dbReference type="GO" id="GO:0006955">
    <property type="term" value="P:immune response"/>
    <property type="evidence" value="ECO:0007669"/>
    <property type="project" value="TreeGrafter"/>
</dbReference>
<evidence type="ECO:0000256" key="7">
    <source>
        <dbReference type="ARBA" id="ARBA00023136"/>
    </source>
</evidence>
<dbReference type="Gene3D" id="2.60.40.10">
    <property type="entry name" value="Immunoglobulins"/>
    <property type="match status" value="1"/>
</dbReference>
<evidence type="ECO:0000259" key="13">
    <source>
        <dbReference type="PROSITE" id="PS50835"/>
    </source>
</evidence>
<dbReference type="PANTHER" id="PTHR16675:SF242">
    <property type="entry name" value="MAJOR HISTOCOMPATIBILITY COMPLEX CLASS I-RELATED GENE PROTEIN"/>
    <property type="match status" value="1"/>
</dbReference>
<sequence>MCAGCIVGLGILVPCLVVGLRETRETPQLNSTVVPSSSAGSHSYRHFYTGVSNPSPDVPGFTAVGYVDDQQILHYDSERQREEPRGDWVQGAVDPDFWDTETGSLRGWQGGFESNLVTLRYRYNQTRGSHTLQFMYGCEVGEDGSTGGYMQFGYDGGDFISYDLGARTWVAGTTQAQVTQRIWNEDRILLQLTRSYLEETCVTWLRQHLQHGEAARQSEHPVAEVTHRPLSRDGRTTLCCRVHGFYPRDVAVVWLKNGEAQPQETRSSWVLPSGDGTYQTWATIEIDPSSNHDYSCRVEHVSLGAALRVSWDKGRNKSNLMLIVGTVIGVVMLVIAGVGAAVHWRSCALH</sequence>
<evidence type="ECO:0000256" key="5">
    <source>
        <dbReference type="ARBA" id="ARBA00022859"/>
    </source>
</evidence>
<dbReference type="Pfam" id="PF07654">
    <property type="entry name" value="C1-set"/>
    <property type="match status" value="1"/>
</dbReference>
<evidence type="ECO:0000256" key="3">
    <source>
        <dbReference type="ARBA" id="ARBA00022692"/>
    </source>
</evidence>
<dbReference type="PRINTS" id="PR01638">
    <property type="entry name" value="MHCCLASSI"/>
</dbReference>
<proteinExistence type="inferred from homology"/>
<dbReference type="Gene3D" id="3.30.500.10">
    <property type="entry name" value="MHC class I-like antigen recognition-like"/>
    <property type="match status" value="1"/>
</dbReference>
<name>V9TPT1_CAICR</name>
<dbReference type="FunFam" id="3.30.500.10:FF:000001">
    <property type="entry name" value="H-2 class I histocompatibility antigen, alpha chain"/>
    <property type="match status" value="1"/>
</dbReference>
<dbReference type="InterPro" id="IPR011162">
    <property type="entry name" value="MHC_I/II-like_Ag-recog"/>
</dbReference>
<dbReference type="EMBL" id="KF769541">
    <property type="protein sequence ID" value="AHC72439.1"/>
    <property type="molecule type" value="Genomic_DNA"/>
</dbReference>
<dbReference type="InterPro" id="IPR003006">
    <property type="entry name" value="Ig/MHC_CS"/>
</dbReference>
<feature type="signal peptide" evidence="12">
    <location>
        <begin position="1"/>
        <end position="19"/>
    </location>
</feature>
<dbReference type="SUPFAM" id="SSF48726">
    <property type="entry name" value="Immunoglobulin"/>
    <property type="match status" value="1"/>
</dbReference>
<evidence type="ECO:0000256" key="1">
    <source>
        <dbReference type="ARBA" id="ARBA00004479"/>
    </source>
</evidence>
<feature type="domain" description="Ig-like" evidence="13">
    <location>
        <begin position="221"/>
        <end position="310"/>
    </location>
</feature>
<keyword evidence="6 11" id="KW-1133">Transmembrane helix</keyword>
<evidence type="ECO:0000256" key="4">
    <source>
        <dbReference type="ARBA" id="ARBA00022729"/>
    </source>
</evidence>
<dbReference type="PROSITE" id="PS00290">
    <property type="entry name" value="IG_MHC"/>
    <property type="match status" value="1"/>
</dbReference>
<dbReference type="GO" id="GO:0009897">
    <property type="term" value="C:external side of plasma membrane"/>
    <property type="evidence" value="ECO:0007669"/>
    <property type="project" value="TreeGrafter"/>
</dbReference>
<evidence type="ECO:0000256" key="9">
    <source>
        <dbReference type="ARBA" id="ARBA00023180"/>
    </source>
</evidence>
<dbReference type="InterPro" id="IPR013783">
    <property type="entry name" value="Ig-like_fold"/>
</dbReference>
<accession>V9TPT1</accession>
<dbReference type="GO" id="GO:0042612">
    <property type="term" value="C:MHC class I protein complex"/>
    <property type="evidence" value="ECO:0007669"/>
    <property type="project" value="UniProtKB-KW"/>
</dbReference>
<feature type="chain" id="PRO_5004782316" evidence="12">
    <location>
        <begin position="20"/>
        <end position="350"/>
    </location>
</feature>
<evidence type="ECO:0000256" key="11">
    <source>
        <dbReference type="SAM" id="Phobius"/>
    </source>
</evidence>
<dbReference type="PROSITE" id="PS50835">
    <property type="entry name" value="IG_LIKE"/>
    <property type="match status" value="1"/>
</dbReference>
<dbReference type="SMART" id="SM00407">
    <property type="entry name" value="IGc1"/>
    <property type="match status" value="1"/>
</dbReference>